<dbReference type="InterPro" id="IPR037883">
    <property type="entry name" value="Knr4/Smi1-like_sf"/>
</dbReference>
<dbReference type="AlphaFoldDB" id="A0AA90SIA4"/>
<organism evidence="2 3">
    <name type="scientific">Tsukamurella strandjordii</name>
    <dbReference type="NCBI Taxonomy" id="147577"/>
    <lineage>
        <taxon>Bacteria</taxon>
        <taxon>Bacillati</taxon>
        <taxon>Actinomycetota</taxon>
        <taxon>Actinomycetes</taxon>
        <taxon>Mycobacteriales</taxon>
        <taxon>Tsukamurellaceae</taxon>
        <taxon>Tsukamurella</taxon>
    </lineage>
</organism>
<dbReference type="Gene3D" id="3.40.1580.10">
    <property type="entry name" value="SMI1/KNR4-like"/>
    <property type="match status" value="1"/>
</dbReference>
<name>A0AA90SIA4_9ACTN</name>
<gene>
    <name evidence="2" type="ORF">Q7X28_18020</name>
</gene>
<dbReference type="SMART" id="SM00860">
    <property type="entry name" value="SMI1_KNR4"/>
    <property type="match status" value="1"/>
</dbReference>
<dbReference type="EMBL" id="JAUTIX010000007">
    <property type="protein sequence ID" value="MDP0399819.1"/>
    <property type="molecule type" value="Genomic_DNA"/>
</dbReference>
<dbReference type="InterPro" id="IPR018958">
    <property type="entry name" value="Knr4/Smi1-like_dom"/>
</dbReference>
<sequence>MEAISRLLEIVPPPAEPPSPQDWQAAEAQLGSPLPDDYKDFIGTYGPGSFWGELNIAPPLWIANERGKSPGAVNFLHDISEERPDYVDVAGNGAGSFDEIYGDRDDSYLWLGFSGTGQNLFWRTTAPDPNSWPVVVTDNASIDYEAGGIVAYLVELLSGRFPSAAFDAEWLDEVQGEGRSPFTRVEYNPES</sequence>
<reference evidence="2" key="1">
    <citation type="submission" date="2023-08" db="EMBL/GenBank/DDBJ databases">
        <title>The draft genome of Tsukamurella strandjordii strain 050030.</title>
        <authorList>
            <person name="Zhao F."/>
            <person name="Feng Y."/>
            <person name="Zong Z."/>
        </authorList>
    </citation>
    <scope>NUCLEOTIDE SEQUENCE</scope>
    <source>
        <strain evidence="2">050030</strain>
    </source>
</reference>
<comment type="caution">
    <text evidence="2">The sequence shown here is derived from an EMBL/GenBank/DDBJ whole genome shotgun (WGS) entry which is preliminary data.</text>
</comment>
<proteinExistence type="predicted"/>
<accession>A0AA90SIA4</accession>
<dbReference type="Pfam" id="PF09346">
    <property type="entry name" value="SMI1_KNR4"/>
    <property type="match status" value="1"/>
</dbReference>
<keyword evidence="3" id="KW-1185">Reference proteome</keyword>
<dbReference type="Proteomes" id="UP001178281">
    <property type="component" value="Unassembled WGS sequence"/>
</dbReference>
<dbReference type="SUPFAM" id="SSF160631">
    <property type="entry name" value="SMI1/KNR4-like"/>
    <property type="match status" value="1"/>
</dbReference>
<evidence type="ECO:0000313" key="2">
    <source>
        <dbReference type="EMBL" id="MDP0399819.1"/>
    </source>
</evidence>
<dbReference type="RefSeq" id="WP_220657359.1">
    <property type="nucleotide sequence ID" value="NZ_CBCSFC010000005.1"/>
</dbReference>
<feature type="domain" description="Knr4/Smi1-like" evidence="1">
    <location>
        <begin position="17"/>
        <end position="159"/>
    </location>
</feature>
<evidence type="ECO:0000313" key="3">
    <source>
        <dbReference type="Proteomes" id="UP001178281"/>
    </source>
</evidence>
<protein>
    <submittedName>
        <fullName evidence="2">SMI1/KNR4 family protein</fullName>
    </submittedName>
</protein>
<evidence type="ECO:0000259" key="1">
    <source>
        <dbReference type="SMART" id="SM00860"/>
    </source>
</evidence>